<feature type="coiled-coil region" evidence="2">
    <location>
        <begin position="510"/>
        <end position="573"/>
    </location>
</feature>
<accession>A0A1J4JEZ8</accession>
<dbReference type="PANTHER" id="PTHR18870:SF9">
    <property type="entry name" value="PROTEIN TAG-278-RELATED"/>
    <property type="match status" value="1"/>
</dbReference>
<dbReference type="AlphaFoldDB" id="A0A1J4JEZ8"/>
<feature type="coiled-coil region" evidence="2">
    <location>
        <begin position="238"/>
        <end position="391"/>
    </location>
</feature>
<proteinExistence type="predicted"/>
<dbReference type="VEuPathDB" id="TrichDB:TRFO_09494"/>
<evidence type="ECO:0000313" key="3">
    <source>
        <dbReference type="EMBL" id="OHS97249.1"/>
    </source>
</evidence>
<evidence type="ECO:0000256" key="2">
    <source>
        <dbReference type="SAM" id="Coils"/>
    </source>
</evidence>
<gene>
    <name evidence="3" type="ORF">TRFO_09494</name>
</gene>
<reference evidence="3" key="1">
    <citation type="submission" date="2016-10" db="EMBL/GenBank/DDBJ databases">
        <authorList>
            <person name="Benchimol M."/>
            <person name="Almeida L.G."/>
            <person name="Vasconcelos A.T."/>
            <person name="Perreira-Neves A."/>
            <person name="Rosa I.A."/>
            <person name="Tasca T."/>
            <person name="Bogo M.R."/>
            <person name="de Souza W."/>
        </authorList>
    </citation>
    <scope>NUCLEOTIDE SEQUENCE [LARGE SCALE GENOMIC DNA]</scope>
    <source>
        <strain evidence="3">K</strain>
    </source>
</reference>
<dbReference type="RefSeq" id="XP_068350386.1">
    <property type="nucleotide sequence ID" value="XM_068494900.1"/>
</dbReference>
<dbReference type="EMBL" id="MLAK01001126">
    <property type="protein sequence ID" value="OHS97249.1"/>
    <property type="molecule type" value="Genomic_DNA"/>
</dbReference>
<sequence>MRTKARKINVSILRSNLNKKLIQLQRIIYDLSSKSDNYDFQRKFLHDYFNPRIDNAINTYRDHISKMQKTSYDDYDFIVDRTDRFYQRKIRNLNKSHTEEIQKMQDETTNIVDELDQEKMTALETIKKLSYQIDSMNKQFNKMVDDIQNSLKVCIENTRMKGEKELKEEIEKTTLRDQKFIEDSEKHCQDLADEHKLMIEKIKNGYNPPTINIQTIISKTREIKRDINDGKRNVISMMSYLSDQMKQHKNNVKQLVQQMKDMRHNDYDKINELQNKMRHELKEQDAIISALKTKLNDLRKQQIEEIEKQNNLLSSLKTELDEEFENKKKNLNANNLNFESQIAVLKKSFDDKKKVILLTFGKRKKEIQMRIDEIMTQIEEEEKKFETQKKEFVSQLSWSLQQSYKTEVRSFQMVFMKNKETMKKEYEDQIKKLKEKILNSKNSDEKAVANAENEFTELNSQKEKMIENHQIFICEFDNNEYEEIKKIENEKNEKIEILHQQIDSMLSKEKEDNYTRIEQIKAENERKKQQLLKDKNNQYNNEMDIIKSKGFSRDEYLKMEQKYQNEYQRLIEDSQNMTPFIVNEDMFTYMTHVITDLENELEDHKIMVSSQSRLISHDYQDKIDQENLRFNNLQNRRAPSRARNQVIQSLKTQISNTIKEKEDKIYQLQIILAGFTSINSPSKKRNNTIKDEEDNIEYKNQINELHNLLNDIMIQQRMSIEKIKNEIMDEKNEIESEHSRLIKNIQTKICAVKESLKQQNSFFEEKNRQLNNTLQMNKMIYTKTYEETKRNGKCEAERMKAEFIEKEHLLKKKCSEQAFQNSRNNDSYKAKEQEEYQKHTKSLNDHEDQMKRFIISQRKKVDDLKREIKHRMDDMQVKKGIIVRKAGERPSRSCDLERIERLEQQLSIKTNQLRNSIQDMSEYRTLYVAQEKVINQHFGGMPDVGILQMNQRRPNISVA</sequence>
<comment type="caution">
    <text evidence="3">The sequence shown here is derived from an EMBL/GenBank/DDBJ whole genome shotgun (WGS) entry which is preliminary data.</text>
</comment>
<protein>
    <submittedName>
        <fullName evidence="3">Uncharacterized protein</fullName>
    </submittedName>
</protein>
<feature type="coiled-coil region" evidence="2">
    <location>
        <begin position="416"/>
        <end position="468"/>
    </location>
</feature>
<feature type="coiled-coil region" evidence="2">
    <location>
        <begin position="713"/>
        <end position="773"/>
    </location>
</feature>
<name>A0A1J4JEZ8_9EUKA</name>
<dbReference type="Proteomes" id="UP000179807">
    <property type="component" value="Unassembled WGS sequence"/>
</dbReference>
<evidence type="ECO:0000256" key="1">
    <source>
        <dbReference type="ARBA" id="ARBA00023054"/>
    </source>
</evidence>
<keyword evidence="4" id="KW-1185">Reference proteome</keyword>
<dbReference type="GeneID" id="94829604"/>
<evidence type="ECO:0000313" key="4">
    <source>
        <dbReference type="Proteomes" id="UP000179807"/>
    </source>
</evidence>
<organism evidence="3 4">
    <name type="scientific">Tritrichomonas foetus</name>
    <dbReference type="NCBI Taxonomy" id="1144522"/>
    <lineage>
        <taxon>Eukaryota</taxon>
        <taxon>Metamonada</taxon>
        <taxon>Parabasalia</taxon>
        <taxon>Tritrichomonadida</taxon>
        <taxon>Tritrichomonadidae</taxon>
        <taxon>Tritrichomonas</taxon>
    </lineage>
</organism>
<keyword evidence="1 2" id="KW-0175">Coiled coil</keyword>
<dbReference type="PANTHER" id="PTHR18870">
    <property type="entry name" value="PROTEIN TAG-278-RELATED"/>
    <property type="match status" value="1"/>
</dbReference>